<evidence type="ECO:0000256" key="1">
    <source>
        <dbReference type="SAM" id="MobiDB-lite"/>
    </source>
</evidence>
<name>A0AAE0BMJ6_9CHLO</name>
<feature type="region of interest" description="Disordered" evidence="1">
    <location>
        <begin position="146"/>
        <end position="214"/>
    </location>
</feature>
<gene>
    <name evidence="2" type="ORF">CYMTET_51435</name>
</gene>
<keyword evidence="3" id="KW-1185">Reference proteome</keyword>
<protein>
    <submittedName>
        <fullName evidence="2">Uncharacterized protein</fullName>
    </submittedName>
</protein>
<organism evidence="2 3">
    <name type="scientific">Cymbomonas tetramitiformis</name>
    <dbReference type="NCBI Taxonomy" id="36881"/>
    <lineage>
        <taxon>Eukaryota</taxon>
        <taxon>Viridiplantae</taxon>
        <taxon>Chlorophyta</taxon>
        <taxon>Pyramimonadophyceae</taxon>
        <taxon>Pyramimonadales</taxon>
        <taxon>Pyramimonadaceae</taxon>
        <taxon>Cymbomonas</taxon>
    </lineage>
</organism>
<reference evidence="2 3" key="1">
    <citation type="journal article" date="2015" name="Genome Biol. Evol.">
        <title>Comparative Genomics of a Bacterivorous Green Alga Reveals Evolutionary Causalities and Consequences of Phago-Mixotrophic Mode of Nutrition.</title>
        <authorList>
            <person name="Burns J.A."/>
            <person name="Paasch A."/>
            <person name="Narechania A."/>
            <person name="Kim E."/>
        </authorList>
    </citation>
    <scope>NUCLEOTIDE SEQUENCE [LARGE SCALE GENOMIC DNA]</scope>
    <source>
        <strain evidence="2 3">PLY_AMNH</strain>
    </source>
</reference>
<feature type="region of interest" description="Disordered" evidence="1">
    <location>
        <begin position="108"/>
        <end position="127"/>
    </location>
</feature>
<evidence type="ECO:0000313" key="2">
    <source>
        <dbReference type="EMBL" id="KAK3238565.1"/>
    </source>
</evidence>
<dbReference type="Proteomes" id="UP001190700">
    <property type="component" value="Unassembled WGS sequence"/>
</dbReference>
<dbReference type="AlphaFoldDB" id="A0AAE0BMJ6"/>
<feature type="compositionally biased region" description="Basic residues" evidence="1">
    <location>
        <begin position="150"/>
        <end position="163"/>
    </location>
</feature>
<feature type="compositionally biased region" description="Basic and acidic residues" evidence="1">
    <location>
        <begin position="174"/>
        <end position="183"/>
    </location>
</feature>
<proteinExistence type="predicted"/>
<accession>A0AAE0BMJ6</accession>
<comment type="caution">
    <text evidence="2">The sequence shown here is derived from an EMBL/GenBank/DDBJ whole genome shotgun (WGS) entry which is preliminary data.</text>
</comment>
<evidence type="ECO:0000313" key="3">
    <source>
        <dbReference type="Proteomes" id="UP001190700"/>
    </source>
</evidence>
<dbReference type="EMBL" id="LGRX02034175">
    <property type="protein sequence ID" value="KAK3238565.1"/>
    <property type="molecule type" value="Genomic_DNA"/>
</dbReference>
<sequence length="276" mass="29914">MGLVDAHLLCIGRTRRDLRKLRAAQQEACLIYLAPDGTFEVEAEGPTSPSLDFAFTPDDGSLPQGATLRAARSSFAVEDLIAASESSDNEQGLTEAEDEAQELVCASHDLPGPAQDTGGRDPAEGLESSWEDDALALWDTARTLNETTARGRRTARSSRRKAGRLLSNPATSLDDSKPPDLDVQKLAGVEATVATEQKPTGAAPTPPPDEVDTDVPDWVWAELENNKEVEYKDVICSELPESGVQHREYDKSYLRLTEAGLRRSATPPQGSMINRE</sequence>